<keyword evidence="3" id="KW-0575">Peroxidase</keyword>
<evidence type="ECO:0000256" key="1">
    <source>
        <dbReference type="ARBA" id="ARBA00004613"/>
    </source>
</evidence>
<dbReference type="InterPro" id="IPR019791">
    <property type="entry name" value="Haem_peroxidase_animal"/>
</dbReference>
<dbReference type="GO" id="GO:0005576">
    <property type="term" value="C:extracellular region"/>
    <property type="evidence" value="ECO:0007669"/>
    <property type="project" value="UniProtKB-SubCell"/>
</dbReference>
<dbReference type="EMBL" id="CAXIEN010000312">
    <property type="protein sequence ID" value="CAL1292768.1"/>
    <property type="molecule type" value="Genomic_DNA"/>
</dbReference>
<dbReference type="PRINTS" id="PR00457">
    <property type="entry name" value="ANPEROXIDASE"/>
</dbReference>
<dbReference type="GO" id="GO:0004601">
    <property type="term" value="F:peroxidase activity"/>
    <property type="evidence" value="ECO:0007669"/>
    <property type="project" value="UniProtKB-KW"/>
</dbReference>
<evidence type="ECO:0000256" key="4">
    <source>
        <dbReference type="ARBA" id="ARBA00023180"/>
    </source>
</evidence>
<accession>A0AAV2B987</accession>
<evidence type="ECO:0000256" key="2">
    <source>
        <dbReference type="ARBA" id="ARBA00022525"/>
    </source>
</evidence>
<dbReference type="Proteomes" id="UP001497382">
    <property type="component" value="Unassembled WGS sequence"/>
</dbReference>
<sequence length="80" mass="9136">CSFPETNDICFQAGDSRANQHPPLASLHTIFLREHNRLANGLSTMNSQWDDEKIFQETRRIVGAEMQAIVYKEYLPITLG</sequence>
<dbReference type="PANTHER" id="PTHR11475:SF4">
    <property type="entry name" value="CHORION PEROXIDASE"/>
    <property type="match status" value="1"/>
</dbReference>
<keyword evidence="3" id="KW-0560">Oxidoreductase</keyword>
<dbReference type="GO" id="GO:0006979">
    <property type="term" value="P:response to oxidative stress"/>
    <property type="evidence" value="ECO:0007669"/>
    <property type="project" value="InterPro"/>
</dbReference>
<keyword evidence="6" id="KW-1185">Reference proteome</keyword>
<keyword evidence="4" id="KW-0325">Glycoprotein</keyword>
<name>A0AAV2B987_9ARAC</name>
<evidence type="ECO:0000256" key="3">
    <source>
        <dbReference type="ARBA" id="ARBA00022559"/>
    </source>
</evidence>
<dbReference type="Gene3D" id="1.10.640.10">
    <property type="entry name" value="Haem peroxidase domain superfamily, animal type"/>
    <property type="match status" value="1"/>
</dbReference>
<protein>
    <recommendedName>
        <fullName evidence="7">Peroxidase</fullName>
    </recommendedName>
</protein>
<keyword evidence="2" id="KW-0964">Secreted</keyword>
<dbReference type="GO" id="GO:0020037">
    <property type="term" value="F:heme binding"/>
    <property type="evidence" value="ECO:0007669"/>
    <property type="project" value="InterPro"/>
</dbReference>
<dbReference type="InterPro" id="IPR037120">
    <property type="entry name" value="Haem_peroxidase_sf_animal"/>
</dbReference>
<comment type="caution">
    <text evidence="5">The sequence shown here is derived from an EMBL/GenBank/DDBJ whole genome shotgun (WGS) entry which is preliminary data.</text>
</comment>
<dbReference type="PROSITE" id="PS50292">
    <property type="entry name" value="PEROXIDASE_3"/>
    <property type="match status" value="1"/>
</dbReference>
<gene>
    <name evidence="5" type="ORF">LARSCL_LOCUS17834</name>
</gene>
<evidence type="ECO:0000313" key="6">
    <source>
        <dbReference type="Proteomes" id="UP001497382"/>
    </source>
</evidence>
<proteinExistence type="predicted"/>
<reference evidence="5 6" key="1">
    <citation type="submission" date="2024-04" db="EMBL/GenBank/DDBJ databases">
        <authorList>
            <person name="Rising A."/>
            <person name="Reimegard J."/>
            <person name="Sonavane S."/>
            <person name="Akerstrom W."/>
            <person name="Nylinder S."/>
            <person name="Hedman E."/>
            <person name="Kallberg Y."/>
        </authorList>
    </citation>
    <scope>NUCLEOTIDE SEQUENCE [LARGE SCALE GENOMIC DNA]</scope>
</reference>
<dbReference type="PANTHER" id="PTHR11475">
    <property type="entry name" value="OXIDASE/PEROXIDASE"/>
    <property type="match status" value="1"/>
</dbReference>
<dbReference type="AlphaFoldDB" id="A0AAV2B987"/>
<dbReference type="InterPro" id="IPR010255">
    <property type="entry name" value="Haem_peroxidase_sf"/>
</dbReference>
<comment type="subcellular location">
    <subcellularLocation>
        <location evidence="1">Secreted</location>
    </subcellularLocation>
</comment>
<evidence type="ECO:0008006" key="7">
    <source>
        <dbReference type="Google" id="ProtNLM"/>
    </source>
</evidence>
<evidence type="ECO:0000313" key="5">
    <source>
        <dbReference type="EMBL" id="CAL1292768.1"/>
    </source>
</evidence>
<organism evidence="5 6">
    <name type="scientific">Larinioides sclopetarius</name>
    <dbReference type="NCBI Taxonomy" id="280406"/>
    <lineage>
        <taxon>Eukaryota</taxon>
        <taxon>Metazoa</taxon>
        <taxon>Ecdysozoa</taxon>
        <taxon>Arthropoda</taxon>
        <taxon>Chelicerata</taxon>
        <taxon>Arachnida</taxon>
        <taxon>Araneae</taxon>
        <taxon>Araneomorphae</taxon>
        <taxon>Entelegynae</taxon>
        <taxon>Araneoidea</taxon>
        <taxon>Araneidae</taxon>
        <taxon>Larinioides</taxon>
    </lineage>
</organism>
<dbReference type="SUPFAM" id="SSF48113">
    <property type="entry name" value="Heme-dependent peroxidases"/>
    <property type="match status" value="1"/>
</dbReference>
<feature type="non-terminal residue" evidence="5">
    <location>
        <position position="80"/>
    </location>
</feature>
<feature type="non-terminal residue" evidence="5">
    <location>
        <position position="1"/>
    </location>
</feature>
<dbReference type="Pfam" id="PF03098">
    <property type="entry name" value="An_peroxidase"/>
    <property type="match status" value="1"/>
</dbReference>